<gene>
    <name evidence="1" type="ORF">TNCV_2139481</name>
</gene>
<protein>
    <submittedName>
        <fullName evidence="1">Uncharacterized protein</fullName>
    </submittedName>
</protein>
<dbReference type="AlphaFoldDB" id="A0A8X6RTY5"/>
<reference evidence="1" key="1">
    <citation type="submission" date="2020-08" db="EMBL/GenBank/DDBJ databases">
        <title>Multicomponent nature underlies the extraordinary mechanical properties of spider dragline silk.</title>
        <authorList>
            <person name="Kono N."/>
            <person name="Nakamura H."/>
            <person name="Mori M."/>
            <person name="Yoshida Y."/>
            <person name="Ohtoshi R."/>
            <person name="Malay A.D."/>
            <person name="Moran D.A.P."/>
            <person name="Tomita M."/>
            <person name="Numata K."/>
            <person name="Arakawa K."/>
        </authorList>
    </citation>
    <scope>NUCLEOTIDE SEQUENCE</scope>
</reference>
<proteinExistence type="predicted"/>
<evidence type="ECO:0000313" key="2">
    <source>
        <dbReference type="Proteomes" id="UP000887159"/>
    </source>
</evidence>
<dbReference type="EMBL" id="BMAU01021221">
    <property type="protein sequence ID" value="GFY00551.1"/>
    <property type="molecule type" value="Genomic_DNA"/>
</dbReference>
<comment type="caution">
    <text evidence="1">The sequence shown here is derived from an EMBL/GenBank/DDBJ whole genome shotgun (WGS) entry which is preliminary data.</text>
</comment>
<sequence length="73" mass="8145">MRWWSSVGGTTEQRWWNNVVDGGTSVPLLAKSGTDVLQKFSKDLPLHSAKLEMNRIHKKCFCSAAASITKNKP</sequence>
<organism evidence="1 2">
    <name type="scientific">Trichonephila clavipes</name>
    <name type="common">Golden silk orbweaver</name>
    <name type="synonym">Nephila clavipes</name>
    <dbReference type="NCBI Taxonomy" id="2585209"/>
    <lineage>
        <taxon>Eukaryota</taxon>
        <taxon>Metazoa</taxon>
        <taxon>Ecdysozoa</taxon>
        <taxon>Arthropoda</taxon>
        <taxon>Chelicerata</taxon>
        <taxon>Arachnida</taxon>
        <taxon>Araneae</taxon>
        <taxon>Araneomorphae</taxon>
        <taxon>Entelegynae</taxon>
        <taxon>Araneoidea</taxon>
        <taxon>Nephilidae</taxon>
        <taxon>Trichonephila</taxon>
    </lineage>
</organism>
<name>A0A8X6RTY5_TRICX</name>
<evidence type="ECO:0000313" key="1">
    <source>
        <dbReference type="EMBL" id="GFY00551.1"/>
    </source>
</evidence>
<accession>A0A8X6RTY5</accession>
<dbReference type="Proteomes" id="UP000887159">
    <property type="component" value="Unassembled WGS sequence"/>
</dbReference>
<keyword evidence="2" id="KW-1185">Reference proteome</keyword>